<feature type="transmembrane region" description="Helical" evidence="1">
    <location>
        <begin position="85"/>
        <end position="112"/>
    </location>
</feature>
<name>A0ABN6Z1R1_9BACE</name>
<accession>A0ABN6Z1R1</accession>
<dbReference type="EMBL" id="AP028055">
    <property type="protein sequence ID" value="BEG98538.1"/>
    <property type="molecule type" value="Genomic_DNA"/>
</dbReference>
<dbReference type="PANTHER" id="PTHR30282">
    <property type="entry name" value="P-AMINOBENZOYL GLUTAMATE TRANSPORTER"/>
    <property type="match status" value="1"/>
</dbReference>
<sequence>MLSWIFDIYGIRVIHPQTGEAIRTQSLLSPEGIRWLLRHVITNFTGFAPLGMVMVAMFGVGVAEHSGFINACIRQSLRKHPSKDAVILLVIFLGIISNIVGDAGYIILIPIAATLFRSVSLHPVAGIVTAYVSVACGFSANLFLSTLDPLLARSTQEAAATMISYRGNVGPLCNYYFMFASTFVITAVIYLITRKSLLPALGEYTGSVPYGSYKSLTRKERRGLFIALGSGLLYSLLIIFATFSPWGILRGVTGSLARSPFIFGVLFIISFGIGLMGAIYGFASGRYRKDSDVISGLSHPMQLLGLYFVIAFFASQMFACFEYSHLDKCLAIMGANMLASVHTNSFVTLLLFIAFTAVINLIMVSATAKWSFMAFIFVPMFSAMGISPDLTQCAFRIGDSATNAITPFLFYMPLILTYMQQYDKQASYGTLLKYTWRYSFFILIAWTIFFIFWYLLRIPLGV</sequence>
<evidence type="ECO:0000313" key="2">
    <source>
        <dbReference type="EMBL" id="BEG98538.1"/>
    </source>
</evidence>
<organism evidence="2 3">
    <name type="scientific">Bacteroides sedimenti</name>
    <dbReference type="NCBI Taxonomy" id="2136147"/>
    <lineage>
        <taxon>Bacteria</taxon>
        <taxon>Pseudomonadati</taxon>
        <taxon>Bacteroidota</taxon>
        <taxon>Bacteroidia</taxon>
        <taxon>Bacteroidales</taxon>
        <taxon>Bacteroidaceae</taxon>
        <taxon>Bacteroides</taxon>
    </lineage>
</organism>
<evidence type="ECO:0000313" key="3">
    <source>
        <dbReference type="Proteomes" id="UP001496674"/>
    </source>
</evidence>
<keyword evidence="1" id="KW-1133">Transmembrane helix</keyword>
<reference evidence="2 3" key="1">
    <citation type="submission" date="2023-04" db="EMBL/GenBank/DDBJ databases">
        <title>Draft genome sequence of acteroides sedimenti strain YN3PY1.</title>
        <authorList>
            <person name="Yoshida N."/>
        </authorList>
    </citation>
    <scope>NUCLEOTIDE SEQUENCE [LARGE SCALE GENOMIC DNA]</scope>
    <source>
        <strain evidence="2 3">YN3PY1</strain>
    </source>
</reference>
<dbReference type="PANTHER" id="PTHR30282:SF0">
    <property type="entry name" value="P-AMINOBENZOYL-GLUTAMATE TRANSPORT PROTEIN"/>
    <property type="match status" value="1"/>
</dbReference>
<dbReference type="Proteomes" id="UP001496674">
    <property type="component" value="Chromosome"/>
</dbReference>
<keyword evidence="3" id="KW-1185">Reference proteome</keyword>
<feature type="transmembrane region" description="Helical" evidence="1">
    <location>
        <begin position="346"/>
        <end position="363"/>
    </location>
</feature>
<keyword evidence="1" id="KW-0812">Transmembrane</keyword>
<feature type="transmembrane region" description="Helical" evidence="1">
    <location>
        <begin position="261"/>
        <end position="283"/>
    </location>
</feature>
<evidence type="ECO:0000256" key="1">
    <source>
        <dbReference type="SAM" id="Phobius"/>
    </source>
</evidence>
<dbReference type="InterPro" id="IPR004697">
    <property type="entry name" value="AbgT"/>
</dbReference>
<feature type="transmembrane region" description="Helical" evidence="1">
    <location>
        <begin position="224"/>
        <end position="249"/>
    </location>
</feature>
<keyword evidence="1" id="KW-0472">Membrane</keyword>
<feature type="transmembrane region" description="Helical" evidence="1">
    <location>
        <begin position="175"/>
        <end position="193"/>
    </location>
</feature>
<gene>
    <name evidence="2" type="ORF">BSYN_08030</name>
</gene>
<feature type="transmembrane region" description="Helical" evidence="1">
    <location>
        <begin position="304"/>
        <end position="326"/>
    </location>
</feature>
<feature type="transmembrane region" description="Helical" evidence="1">
    <location>
        <begin position="400"/>
        <end position="418"/>
    </location>
</feature>
<feature type="transmembrane region" description="Helical" evidence="1">
    <location>
        <begin position="370"/>
        <end position="388"/>
    </location>
</feature>
<feature type="transmembrane region" description="Helical" evidence="1">
    <location>
        <begin position="40"/>
        <end position="60"/>
    </location>
</feature>
<feature type="transmembrane region" description="Helical" evidence="1">
    <location>
        <begin position="438"/>
        <end position="456"/>
    </location>
</feature>
<proteinExistence type="predicted"/>
<feature type="transmembrane region" description="Helical" evidence="1">
    <location>
        <begin position="124"/>
        <end position="144"/>
    </location>
</feature>
<dbReference type="Pfam" id="PF03806">
    <property type="entry name" value="ABG_transport"/>
    <property type="match status" value="1"/>
</dbReference>
<protein>
    <submittedName>
        <fullName evidence="2">Transporter</fullName>
    </submittedName>
</protein>